<evidence type="ECO:0000313" key="3">
    <source>
        <dbReference type="Proteomes" id="UP000567293"/>
    </source>
</evidence>
<dbReference type="Proteomes" id="UP000567293">
    <property type="component" value="Unassembled WGS sequence"/>
</dbReference>
<feature type="transmembrane region" description="Helical" evidence="1">
    <location>
        <begin position="62"/>
        <end position="81"/>
    </location>
</feature>
<accession>A0A7V8NTL2</accession>
<proteinExistence type="predicted"/>
<dbReference type="AlphaFoldDB" id="A0A7V8NTL2"/>
<comment type="caution">
    <text evidence="2">The sequence shown here is derived from an EMBL/GenBank/DDBJ whole genome shotgun (WGS) entry which is preliminary data.</text>
</comment>
<sequence>MRMTLVAGGVDLDLLNRYAAKIGEFLIVYTNVVGTVTRWIYKSFKTFRAVRKAYETKGLTGAVVYVWGTLLSELGGAPAWYTVNWEGQGHF</sequence>
<feature type="transmembrane region" description="Helical" evidence="1">
    <location>
        <begin position="20"/>
        <end position="41"/>
    </location>
</feature>
<keyword evidence="3" id="KW-1185">Reference proteome</keyword>
<evidence type="ECO:0000313" key="2">
    <source>
        <dbReference type="EMBL" id="MBA0087221.1"/>
    </source>
</evidence>
<organism evidence="2 3">
    <name type="scientific">Candidatus Acidiferrum panamense</name>
    <dbReference type="NCBI Taxonomy" id="2741543"/>
    <lineage>
        <taxon>Bacteria</taxon>
        <taxon>Pseudomonadati</taxon>
        <taxon>Acidobacteriota</taxon>
        <taxon>Terriglobia</taxon>
        <taxon>Candidatus Acidiferrales</taxon>
        <taxon>Candidatus Acidiferrum</taxon>
    </lineage>
</organism>
<reference evidence="2" key="1">
    <citation type="submission" date="2020-06" db="EMBL/GenBank/DDBJ databases">
        <title>Legume-microbial interactions unlock mineral nutrients during tropical forest succession.</title>
        <authorList>
            <person name="Epihov D.Z."/>
        </authorList>
    </citation>
    <scope>NUCLEOTIDE SEQUENCE [LARGE SCALE GENOMIC DNA]</scope>
    <source>
        <strain evidence="2">Pan2503</strain>
    </source>
</reference>
<name>A0A7V8NTL2_9BACT</name>
<gene>
    <name evidence="2" type="ORF">HRJ53_19735</name>
</gene>
<keyword evidence="1" id="KW-1133">Transmembrane helix</keyword>
<keyword evidence="1" id="KW-0812">Transmembrane</keyword>
<protein>
    <submittedName>
        <fullName evidence="2">Uncharacterized protein</fullName>
    </submittedName>
</protein>
<dbReference type="EMBL" id="JACDQQ010001890">
    <property type="protein sequence ID" value="MBA0087221.1"/>
    <property type="molecule type" value="Genomic_DNA"/>
</dbReference>
<evidence type="ECO:0000256" key="1">
    <source>
        <dbReference type="SAM" id="Phobius"/>
    </source>
</evidence>
<keyword evidence="1" id="KW-0472">Membrane</keyword>